<dbReference type="Proteomes" id="UP000053433">
    <property type="component" value="Unassembled WGS sequence"/>
</dbReference>
<dbReference type="RefSeq" id="WP_058723684.1">
    <property type="nucleotide sequence ID" value="NZ_LMUA01000027.1"/>
</dbReference>
<reference evidence="1 2" key="1">
    <citation type="submission" date="2015-10" db="EMBL/GenBank/DDBJ databases">
        <title>A novel member of the family Ruminococcaceae isolated from human faeces.</title>
        <authorList>
            <person name="Shkoporov A.N."/>
            <person name="Chaplin A.V."/>
            <person name="Motuzova O.V."/>
            <person name="Kafarskaia L.I."/>
            <person name="Efimov B.A."/>
        </authorList>
    </citation>
    <scope>NUCLEOTIDE SEQUENCE [LARGE SCALE GENOMIC DNA]</scope>
    <source>
        <strain evidence="1 2">668</strain>
    </source>
</reference>
<evidence type="ECO:0000313" key="1">
    <source>
        <dbReference type="EMBL" id="KUE75177.1"/>
    </source>
</evidence>
<evidence type="ECO:0000313" key="2">
    <source>
        <dbReference type="Proteomes" id="UP000053433"/>
    </source>
</evidence>
<comment type="caution">
    <text evidence="1">The sequence shown here is derived from an EMBL/GenBank/DDBJ whole genome shotgun (WGS) entry which is preliminary data.</text>
</comment>
<accession>A0A0W7TMT6</accession>
<dbReference type="EMBL" id="LMUA01000027">
    <property type="protein sequence ID" value="KUE75177.1"/>
    <property type="molecule type" value="Genomic_DNA"/>
</dbReference>
<sequence>MQDRYTGDIGDYGKLGLLRCLAAAGLRVGVNWYRTPDEAHNEDGKFIQYVQASGKSSYRPYDPLLWDALAHIVNSGQRRVESLETSDILDAVFYNEPLDFREVSFRERTKERSKWHSGALAALNGCELVFVDPDNGLMVPSARRSKKANKYVLPEELFAYYQQGASVVYYQHKARRQDGFYIDQHNKLLQDERIQGAEGLGLKFTRTSLRYYWFLLHPEHAETVRRCVAFLLAGPWGNCFELR</sequence>
<name>A0A0W7TMT6_9FIRM</name>
<gene>
    <name evidence="1" type="ORF">ASJ35_15020</name>
</gene>
<dbReference type="AlphaFoldDB" id="A0A0W7TMT6"/>
<protein>
    <submittedName>
        <fullName evidence="1">Uncharacterized protein</fullName>
    </submittedName>
</protein>
<organism evidence="1 2">
    <name type="scientific">Ruthenibacterium lactatiformans</name>
    <dbReference type="NCBI Taxonomy" id="1550024"/>
    <lineage>
        <taxon>Bacteria</taxon>
        <taxon>Bacillati</taxon>
        <taxon>Bacillota</taxon>
        <taxon>Clostridia</taxon>
        <taxon>Eubacteriales</taxon>
        <taxon>Oscillospiraceae</taxon>
        <taxon>Ruthenibacterium</taxon>
    </lineage>
</organism>
<proteinExistence type="predicted"/>